<name>A0A6A4V5V3_AMPAM</name>
<evidence type="ECO:0000259" key="14">
    <source>
        <dbReference type="PROSITE" id="PS50240"/>
    </source>
</evidence>
<dbReference type="InterPro" id="IPR018114">
    <property type="entry name" value="TRYPSIN_HIS"/>
</dbReference>
<keyword evidence="16" id="KW-0812">Transmembrane</keyword>
<comment type="catalytic activity">
    <reaction evidence="10">
        <text>Selective cleavage of 103-Arg-|-Ser-104 and 124-Ile-|-Ile-125 bonds in Limulus clotting factor B to form activated factor B. Cleavage of -Pro-Arg-|-Xaa- bonds in synthetic substrates.</text>
        <dbReference type="EC" id="3.4.21.84"/>
    </reaction>
</comment>
<keyword evidence="2 12" id="KW-0645">Protease</keyword>
<evidence type="ECO:0000313" key="17">
    <source>
        <dbReference type="Proteomes" id="UP000440578"/>
    </source>
</evidence>
<feature type="domain" description="Apple" evidence="15">
    <location>
        <begin position="106"/>
        <end position="185"/>
    </location>
</feature>
<dbReference type="Pfam" id="PF00089">
    <property type="entry name" value="Trypsin"/>
    <property type="match status" value="1"/>
</dbReference>
<protein>
    <recommendedName>
        <fullName evidence="11">limulus clotting factor C</fullName>
        <ecNumber evidence="11">3.4.21.84</ecNumber>
    </recommendedName>
</protein>
<dbReference type="GO" id="GO:0004252">
    <property type="term" value="F:serine-type endopeptidase activity"/>
    <property type="evidence" value="ECO:0007669"/>
    <property type="project" value="InterPro"/>
</dbReference>
<evidence type="ECO:0000256" key="5">
    <source>
        <dbReference type="ARBA" id="ARBA00022737"/>
    </source>
</evidence>
<evidence type="ECO:0000256" key="6">
    <source>
        <dbReference type="ARBA" id="ARBA00022801"/>
    </source>
</evidence>
<keyword evidence="6 12" id="KW-0378">Hydrolase</keyword>
<keyword evidence="4 13" id="KW-0732">Signal</keyword>
<dbReference type="InterPro" id="IPR033116">
    <property type="entry name" value="TRYPSIN_SER"/>
</dbReference>
<evidence type="ECO:0000256" key="2">
    <source>
        <dbReference type="ARBA" id="ARBA00022670"/>
    </source>
</evidence>
<evidence type="ECO:0000259" key="15">
    <source>
        <dbReference type="PROSITE" id="PS50948"/>
    </source>
</evidence>
<keyword evidence="8 12" id="KW-0720">Serine protease</keyword>
<comment type="caution">
    <text evidence="16">The sequence shown here is derived from an EMBL/GenBank/DDBJ whole genome shotgun (WGS) entry which is preliminary data.</text>
</comment>
<feature type="domain" description="Peptidase S1" evidence="14">
    <location>
        <begin position="256"/>
        <end position="507"/>
    </location>
</feature>
<dbReference type="CDD" id="cd00190">
    <property type="entry name" value="Tryp_SPc"/>
    <property type="match status" value="1"/>
</dbReference>
<keyword evidence="16" id="KW-0472">Membrane</keyword>
<evidence type="ECO:0000313" key="16">
    <source>
        <dbReference type="EMBL" id="KAF0289986.1"/>
    </source>
</evidence>
<evidence type="ECO:0000256" key="4">
    <source>
        <dbReference type="ARBA" id="ARBA00022729"/>
    </source>
</evidence>
<dbReference type="FunFam" id="2.40.10.10:FF:000120">
    <property type="entry name" value="Putative serine protease"/>
    <property type="match status" value="1"/>
</dbReference>
<evidence type="ECO:0000256" key="1">
    <source>
        <dbReference type="ARBA" id="ARBA00022659"/>
    </source>
</evidence>
<feature type="chain" id="PRO_5025429337" description="limulus clotting factor C" evidence="13">
    <location>
        <begin position="19"/>
        <end position="514"/>
    </location>
</feature>
<dbReference type="InterPro" id="IPR001314">
    <property type="entry name" value="Peptidase_S1A"/>
</dbReference>
<dbReference type="GO" id="GO:0042381">
    <property type="term" value="P:hemolymph coagulation"/>
    <property type="evidence" value="ECO:0007669"/>
    <property type="project" value="UniProtKB-KW"/>
</dbReference>
<proteinExistence type="predicted"/>
<evidence type="ECO:0000256" key="9">
    <source>
        <dbReference type="ARBA" id="ARBA00023157"/>
    </source>
</evidence>
<dbReference type="Gene3D" id="2.40.10.10">
    <property type="entry name" value="Trypsin-like serine proteases"/>
    <property type="match status" value="1"/>
</dbReference>
<sequence length="514" mass="54460">MLSVCLLLLASAVSTASGLSCHELHTPSQNAVVSLGETPAGSDQCSGDLFKCSSVSQTCLNSGRRCAGGCDSEACLPFASLCDGVDDCRALSGGGEGSGSADEEHCLSILRTYRLTLGASIDNGRFMAFQVSLQTCAAYCFFHPSCSMFSYAASGGRSCKIGCDDCGWRTFTHQQSNANLYNATAATSLLRSRLQSAHPGTPSNPSEASPLPAPGTCGLRTISGPDTSHFELAVFGEDLGLPGFGPRLAAAADLRVVGLEGRRAAYGEYPWMAQLQVREGRYFEHHCGAVVVAERYVVTAAHCLEHARSMYQVVVGQFDRGQLDEQEQTFAIQEMILHPGFVNQAQASVGYPNDIAILKLLPRRDRGIIFSDKVQPLCITEPTPGAELPESCVVSGWGYTNPEGGLAEVLAGSPVPTVSRAFCESRHGYGDNFDGDIQVCAGNLTGGVDSCEGDSGGPLACYEAEAAEPHWYLAGIVSFGDGCGKPLKPGVYTRVAAFYDWIVRTLNYLESTGE</sequence>
<evidence type="ECO:0000256" key="10">
    <source>
        <dbReference type="ARBA" id="ARBA00052079"/>
    </source>
</evidence>
<keyword evidence="5" id="KW-0677">Repeat</keyword>
<organism evidence="16 17">
    <name type="scientific">Amphibalanus amphitrite</name>
    <name type="common">Striped barnacle</name>
    <name type="synonym">Balanus amphitrite</name>
    <dbReference type="NCBI Taxonomy" id="1232801"/>
    <lineage>
        <taxon>Eukaryota</taxon>
        <taxon>Metazoa</taxon>
        <taxon>Ecdysozoa</taxon>
        <taxon>Arthropoda</taxon>
        <taxon>Crustacea</taxon>
        <taxon>Multicrustacea</taxon>
        <taxon>Cirripedia</taxon>
        <taxon>Thoracica</taxon>
        <taxon>Thoracicalcarea</taxon>
        <taxon>Balanomorpha</taxon>
        <taxon>Balanoidea</taxon>
        <taxon>Balanidae</taxon>
        <taxon>Amphibalaninae</taxon>
        <taxon>Amphibalanus</taxon>
    </lineage>
</organism>
<dbReference type="PROSITE" id="PS00134">
    <property type="entry name" value="TRYPSIN_HIS"/>
    <property type="match status" value="1"/>
</dbReference>
<evidence type="ECO:0000256" key="3">
    <source>
        <dbReference type="ARBA" id="ARBA00022696"/>
    </source>
</evidence>
<dbReference type="SUPFAM" id="SSF50494">
    <property type="entry name" value="Trypsin-like serine proteases"/>
    <property type="match status" value="1"/>
</dbReference>
<dbReference type="InterPro" id="IPR043504">
    <property type="entry name" value="Peptidase_S1_PA_chymotrypsin"/>
</dbReference>
<evidence type="ECO:0000256" key="11">
    <source>
        <dbReference type="ARBA" id="ARBA00066707"/>
    </source>
</evidence>
<accession>A0A6A4V5V3</accession>
<dbReference type="SMART" id="SM00020">
    <property type="entry name" value="Tryp_SPc"/>
    <property type="match status" value="1"/>
</dbReference>
<dbReference type="Proteomes" id="UP000440578">
    <property type="component" value="Unassembled WGS sequence"/>
</dbReference>
<dbReference type="AlphaFoldDB" id="A0A6A4V5V3"/>
<evidence type="ECO:0000256" key="7">
    <source>
        <dbReference type="ARBA" id="ARBA00022820"/>
    </source>
</evidence>
<evidence type="ECO:0000256" key="12">
    <source>
        <dbReference type="RuleBase" id="RU363034"/>
    </source>
</evidence>
<keyword evidence="9" id="KW-1015">Disulfide bond</keyword>
<dbReference type="PROSITE" id="PS00135">
    <property type="entry name" value="TRYPSIN_SER"/>
    <property type="match status" value="1"/>
</dbReference>
<dbReference type="PROSITE" id="PS50240">
    <property type="entry name" value="TRYPSIN_DOM"/>
    <property type="match status" value="1"/>
</dbReference>
<dbReference type="InterPro" id="IPR003609">
    <property type="entry name" value="Pan_app"/>
</dbReference>
<keyword evidence="1" id="KW-0768">Sushi</keyword>
<dbReference type="PANTHER" id="PTHR24252">
    <property type="entry name" value="ACROSIN-RELATED"/>
    <property type="match status" value="1"/>
</dbReference>
<dbReference type="InterPro" id="IPR009003">
    <property type="entry name" value="Peptidase_S1_PA"/>
</dbReference>
<evidence type="ECO:0000256" key="13">
    <source>
        <dbReference type="SAM" id="SignalP"/>
    </source>
</evidence>
<keyword evidence="3" id="KW-0356">Hemostasis</keyword>
<gene>
    <name evidence="16" type="primary">Tmprss12_0</name>
    <name evidence="16" type="ORF">FJT64_011817</name>
</gene>
<reference evidence="16 17" key="1">
    <citation type="submission" date="2019-07" db="EMBL/GenBank/DDBJ databases">
        <title>Draft genome assembly of a fouling barnacle, Amphibalanus amphitrite (Darwin, 1854): The first reference genome for Thecostraca.</title>
        <authorList>
            <person name="Kim W."/>
        </authorList>
    </citation>
    <scope>NUCLEOTIDE SEQUENCE [LARGE SCALE GENOMIC DNA]</scope>
    <source>
        <strain evidence="16">SNU_AA5</strain>
        <tissue evidence="16">Soma without cirri and trophi</tissue>
    </source>
</reference>
<feature type="signal peptide" evidence="13">
    <location>
        <begin position="1"/>
        <end position="18"/>
    </location>
</feature>
<dbReference type="PROSITE" id="PS50948">
    <property type="entry name" value="PAN"/>
    <property type="match status" value="1"/>
</dbReference>
<dbReference type="OrthoDB" id="10051896at2759"/>
<evidence type="ECO:0000256" key="8">
    <source>
        <dbReference type="ARBA" id="ARBA00022825"/>
    </source>
</evidence>
<dbReference type="InterPro" id="IPR001254">
    <property type="entry name" value="Trypsin_dom"/>
</dbReference>
<dbReference type="PRINTS" id="PR00722">
    <property type="entry name" value="CHYMOTRYPSIN"/>
</dbReference>
<dbReference type="EMBL" id="VIIS01001991">
    <property type="protein sequence ID" value="KAF0289986.1"/>
    <property type="molecule type" value="Genomic_DNA"/>
</dbReference>
<dbReference type="GO" id="GO:0006508">
    <property type="term" value="P:proteolysis"/>
    <property type="evidence" value="ECO:0007669"/>
    <property type="project" value="UniProtKB-KW"/>
</dbReference>
<keyword evidence="17" id="KW-1185">Reference proteome</keyword>
<keyword evidence="7" id="KW-0353">Hemolymph clotting</keyword>
<dbReference type="EC" id="3.4.21.84" evidence="11"/>
<dbReference type="PANTHER" id="PTHR24252:SF10">
    <property type="entry name" value="SERINE PROTEASE 56"/>
    <property type="match status" value="1"/>
</dbReference>